<feature type="compositionally biased region" description="Polar residues" evidence="1">
    <location>
        <begin position="41"/>
        <end position="66"/>
    </location>
</feature>
<keyword evidence="3" id="KW-1185">Reference proteome</keyword>
<feature type="compositionally biased region" description="Basic and acidic residues" evidence="1">
    <location>
        <begin position="28"/>
        <end position="40"/>
    </location>
</feature>
<name>A0AAD9KMC0_RIDPI</name>
<feature type="region of interest" description="Disordered" evidence="1">
    <location>
        <begin position="22"/>
        <end position="66"/>
    </location>
</feature>
<organism evidence="2 3">
    <name type="scientific">Ridgeia piscesae</name>
    <name type="common">Tubeworm</name>
    <dbReference type="NCBI Taxonomy" id="27915"/>
    <lineage>
        <taxon>Eukaryota</taxon>
        <taxon>Metazoa</taxon>
        <taxon>Spiralia</taxon>
        <taxon>Lophotrochozoa</taxon>
        <taxon>Annelida</taxon>
        <taxon>Polychaeta</taxon>
        <taxon>Sedentaria</taxon>
        <taxon>Canalipalpata</taxon>
        <taxon>Sabellida</taxon>
        <taxon>Siboglinidae</taxon>
        <taxon>Ridgeia</taxon>
    </lineage>
</organism>
<protein>
    <submittedName>
        <fullName evidence="2">Uncharacterized protein</fullName>
    </submittedName>
</protein>
<comment type="caution">
    <text evidence="2">The sequence shown here is derived from an EMBL/GenBank/DDBJ whole genome shotgun (WGS) entry which is preliminary data.</text>
</comment>
<evidence type="ECO:0000256" key="1">
    <source>
        <dbReference type="SAM" id="MobiDB-lite"/>
    </source>
</evidence>
<evidence type="ECO:0000313" key="2">
    <source>
        <dbReference type="EMBL" id="KAK2173855.1"/>
    </source>
</evidence>
<evidence type="ECO:0000313" key="3">
    <source>
        <dbReference type="Proteomes" id="UP001209878"/>
    </source>
</evidence>
<dbReference type="AlphaFoldDB" id="A0AAD9KMC0"/>
<gene>
    <name evidence="2" type="ORF">NP493_847g01064</name>
</gene>
<sequence length="423" mass="47380">MVDTGVNKVTCTTENLVLLKKPPIATRGKGDERPTCRRENSTTTKLSPSFQPVSDTKQTTCHSNSRPFVFHRRPSKPTLISQKTPIVSTENTSLNKKSHPLVEDASLNDSKQCCSKAKPGVSEMSATNRRLFITQDIADKSSLQKPRLRPASAHVLGERKKSQTEIECFIPTIASKVENKKPRPASAHVSGNVSKVDIEPMVYGLADNRRVSGSETDLASAGQLCLYRLCTDQKKDESTTKAASPRKDISMPRRFHLLQPWLTDLSSDSPGTTPKNCLVFVPSLKIDEGTLPVVPPVQLATDQLPYKYKIVEPEPWCPKKYDHPWRQRPVSAWQCHHGAHRSAMPRLPSLMKIYSEEGQLLHMRYSGKRTANIVRKEIQELEDLLKGVGSRDGCSIVVQYQAEISHLQTMLNRTKGRVEEIER</sequence>
<accession>A0AAD9KMC0</accession>
<dbReference type="EMBL" id="JAODUO010000847">
    <property type="protein sequence ID" value="KAK2173855.1"/>
    <property type="molecule type" value="Genomic_DNA"/>
</dbReference>
<dbReference type="Proteomes" id="UP001209878">
    <property type="component" value="Unassembled WGS sequence"/>
</dbReference>
<reference evidence="2" key="1">
    <citation type="journal article" date="2023" name="Mol. Biol. Evol.">
        <title>Third-Generation Sequencing Reveals the Adaptive Role of the Epigenome in Three Deep-Sea Polychaetes.</title>
        <authorList>
            <person name="Perez M."/>
            <person name="Aroh O."/>
            <person name="Sun Y."/>
            <person name="Lan Y."/>
            <person name="Juniper S.K."/>
            <person name="Young C.R."/>
            <person name="Angers B."/>
            <person name="Qian P.Y."/>
        </authorList>
    </citation>
    <scope>NUCLEOTIDE SEQUENCE</scope>
    <source>
        <strain evidence="2">R07B-5</strain>
    </source>
</reference>
<proteinExistence type="predicted"/>